<evidence type="ECO:0000256" key="14">
    <source>
        <dbReference type="SAM" id="Phobius"/>
    </source>
</evidence>
<proteinExistence type="inferred from homology"/>
<gene>
    <name evidence="16" type="primary">LOC108557177</name>
</gene>
<feature type="transmembrane region" description="Helical" evidence="14">
    <location>
        <begin position="89"/>
        <end position="111"/>
    </location>
</feature>
<dbReference type="Pfam" id="PF00474">
    <property type="entry name" value="SSF"/>
    <property type="match status" value="1"/>
</dbReference>
<evidence type="ECO:0000256" key="6">
    <source>
        <dbReference type="ARBA" id="ARBA00022989"/>
    </source>
</evidence>
<evidence type="ECO:0000256" key="5">
    <source>
        <dbReference type="ARBA" id="ARBA00022692"/>
    </source>
</evidence>
<name>A0ABM1M3E2_NICVS</name>
<feature type="transmembrane region" description="Helical" evidence="14">
    <location>
        <begin position="165"/>
        <end position="189"/>
    </location>
</feature>
<dbReference type="Gene3D" id="1.20.1730.10">
    <property type="entry name" value="Sodium/glucose cotransporter"/>
    <property type="match status" value="1"/>
</dbReference>
<keyword evidence="9 14" id="KW-0472">Membrane</keyword>
<evidence type="ECO:0000313" key="16">
    <source>
        <dbReference type="RefSeq" id="XP_017769092.1"/>
    </source>
</evidence>
<keyword evidence="10" id="KW-0325">Glycoprotein</keyword>
<evidence type="ECO:0000256" key="3">
    <source>
        <dbReference type="ARBA" id="ARBA00022448"/>
    </source>
</evidence>
<comment type="similarity">
    <text evidence="2 13">Belongs to the sodium:solute symporter (SSF) (TC 2.A.21) family.</text>
</comment>
<dbReference type="PANTHER" id="PTHR42985:SF21">
    <property type="entry name" value="SODIUM-DEPENDENT MULTIVITAMIN TRANSPORTER-LIKE PROTEIN"/>
    <property type="match status" value="1"/>
</dbReference>
<evidence type="ECO:0000256" key="9">
    <source>
        <dbReference type="ARBA" id="ARBA00023136"/>
    </source>
</evidence>
<feature type="transmembrane region" description="Helical" evidence="14">
    <location>
        <begin position="132"/>
        <end position="153"/>
    </location>
</feature>
<evidence type="ECO:0000313" key="15">
    <source>
        <dbReference type="Proteomes" id="UP000695000"/>
    </source>
</evidence>
<evidence type="ECO:0000256" key="7">
    <source>
        <dbReference type="ARBA" id="ARBA00023053"/>
    </source>
</evidence>
<dbReference type="InterPro" id="IPR038377">
    <property type="entry name" value="Na/Glc_symporter_sf"/>
</dbReference>
<evidence type="ECO:0000256" key="1">
    <source>
        <dbReference type="ARBA" id="ARBA00004651"/>
    </source>
</evidence>
<evidence type="ECO:0000256" key="2">
    <source>
        <dbReference type="ARBA" id="ARBA00006434"/>
    </source>
</evidence>
<protein>
    <submittedName>
        <fullName evidence="16">Sodium-coupled monocarboxylate transporter 2-like</fullName>
    </submittedName>
</protein>
<evidence type="ECO:0000256" key="10">
    <source>
        <dbReference type="ARBA" id="ARBA00023180"/>
    </source>
</evidence>
<keyword evidence="5 14" id="KW-0812">Transmembrane</keyword>
<keyword evidence="6 14" id="KW-1133">Transmembrane helix</keyword>
<feature type="transmembrane region" description="Helical" evidence="14">
    <location>
        <begin position="57"/>
        <end position="77"/>
    </location>
</feature>
<dbReference type="NCBIfam" id="TIGR00813">
    <property type="entry name" value="sss"/>
    <property type="match status" value="1"/>
</dbReference>
<comment type="subcellular location">
    <subcellularLocation>
        <location evidence="1">Cell membrane</location>
        <topology evidence="1">Multi-pass membrane protein</topology>
    </subcellularLocation>
</comment>
<evidence type="ECO:0000256" key="12">
    <source>
        <dbReference type="ARBA" id="ARBA00036099"/>
    </source>
</evidence>
<dbReference type="InterPro" id="IPR051163">
    <property type="entry name" value="Sodium:Solute_Symporter_SSF"/>
</dbReference>
<sequence length="280" mass="31857">MDVNVEEPLDPKFLWYDYALFSMMLLFSAGIGIYYGFFGKKKEVVNDYLLGGKEMSVFPIAMSLTSSVLSAVSLTAIPADIYRFGATYWLSTIGIQFVLVFVLYAIIPVFYNLQLTSIYEYVELRFHRKLRIVCSILYAVYQITFLPIIIYLPALAIAQGTGFNIHYITMFFSTVCIFYTTIGGFKAVIWTDTMQFVIMAGTAIMITVIGTSASGGFQKIWEDSLESGRFHIDFDPDPRKRDTFWTICVGLVIYWFQYVGVNQSCIQKCISLPSMAHIKK</sequence>
<keyword evidence="8" id="KW-0406">Ion transport</keyword>
<keyword evidence="15" id="KW-1185">Reference proteome</keyword>
<evidence type="ECO:0000256" key="8">
    <source>
        <dbReference type="ARBA" id="ARBA00023065"/>
    </source>
</evidence>
<reference evidence="16" key="1">
    <citation type="submission" date="2025-08" db="UniProtKB">
        <authorList>
            <consortium name="RefSeq"/>
        </authorList>
    </citation>
    <scope>IDENTIFICATION</scope>
    <source>
        <tissue evidence="16">Whole Larva</tissue>
    </source>
</reference>
<dbReference type="RefSeq" id="XP_017769092.1">
    <property type="nucleotide sequence ID" value="XM_017913603.1"/>
</dbReference>
<dbReference type="InterPro" id="IPR018212">
    <property type="entry name" value="Na/solute_symporter_CS"/>
</dbReference>
<evidence type="ECO:0000256" key="11">
    <source>
        <dbReference type="ARBA" id="ARBA00023201"/>
    </source>
</evidence>
<feature type="transmembrane region" description="Helical" evidence="14">
    <location>
        <begin position="243"/>
        <end position="261"/>
    </location>
</feature>
<evidence type="ECO:0000256" key="13">
    <source>
        <dbReference type="RuleBase" id="RU362091"/>
    </source>
</evidence>
<accession>A0ABM1M3E2</accession>
<keyword evidence="11" id="KW-0739">Sodium transport</keyword>
<evidence type="ECO:0000256" key="4">
    <source>
        <dbReference type="ARBA" id="ARBA00022475"/>
    </source>
</evidence>
<dbReference type="PROSITE" id="PS50283">
    <property type="entry name" value="NA_SOLUT_SYMP_3"/>
    <property type="match status" value="1"/>
</dbReference>
<keyword evidence="4" id="KW-1003">Cell membrane</keyword>
<keyword evidence="7" id="KW-0915">Sodium</keyword>
<dbReference type="PROSITE" id="PS00456">
    <property type="entry name" value="NA_SOLUT_SYMP_1"/>
    <property type="match status" value="1"/>
</dbReference>
<dbReference type="InterPro" id="IPR001734">
    <property type="entry name" value="Na/solute_symporter"/>
</dbReference>
<dbReference type="GeneID" id="108557177"/>
<feature type="transmembrane region" description="Helical" evidence="14">
    <location>
        <begin position="196"/>
        <end position="217"/>
    </location>
</feature>
<comment type="catalytic activity">
    <reaction evidence="12">
        <text>iodide(out) + 2 Na(+)(out) = iodide(in) + 2 Na(+)(in)</text>
        <dbReference type="Rhea" id="RHEA:71207"/>
        <dbReference type="ChEBI" id="CHEBI:16382"/>
        <dbReference type="ChEBI" id="CHEBI:29101"/>
    </reaction>
</comment>
<dbReference type="PANTHER" id="PTHR42985">
    <property type="entry name" value="SODIUM-COUPLED MONOCARBOXYLATE TRANSPORTER"/>
    <property type="match status" value="1"/>
</dbReference>
<keyword evidence="3" id="KW-0813">Transport</keyword>
<organism evidence="15 16">
    <name type="scientific">Nicrophorus vespilloides</name>
    <name type="common">Boreal carrion beetle</name>
    <dbReference type="NCBI Taxonomy" id="110193"/>
    <lineage>
        <taxon>Eukaryota</taxon>
        <taxon>Metazoa</taxon>
        <taxon>Ecdysozoa</taxon>
        <taxon>Arthropoda</taxon>
        <taxon>Hexapoda</taxon>
        <taxon>Insecta</taxon>
        <taxon>Pterygota</taxon>
        <taxon>Neoptera</taxon>
        <taxon>Endopterygota</taxon>
        <taxon>Coleoptera</taxon>
        <taxon>Polyphaga</taxon>
        <taxon>Staphyliniformia</taxon>
        <taxon>Silphidae</taxon>
        <taxon>Nicrophorinae</taxon>
        <taxon>Nicrophorus</taxon>
    </lineage>
</organism>
<feature type="transmembrane region" description="Helical" evidence="14">
    <location>
        <begin position="18"/>
        <end position="37"/>
    </location>
</feature>
<dbReference type="Proteomes" id="UP000695000">
    <property type="component" value="Unplaced"/>
</dbReference>